<dbReference type="OrthoDB" id="2939102at2"/>
<dbReference type="Pfam" id="PF12685">
    <property type="entry name" value="SpoIIIAH"/>
    <property type="match status" value="1"/>
</dbReference>
<reference evidence="2" key="1">
    <citation type="submission" date="2019-11" db="EMBL/GenBank/DDBJ databases">
        <authorList>
            <person name="Li J."/>
        </authorList>
    </citation>
    <scope>NUCLEOTIDE SEQUENCE</scope>
    <source>
        <strain evidence="2">B6B</strain>
    </source>
</reference>
<keyword evidence="1" id="KW-0812">Transmembrane</keyword>
<dbReference type="AlphaFoldDB" id="A0A6A8DC97"/>
<protein>
    <submittedName>
        <fullName evidence="2">SpoIIIAH-like family protein</fullName>
    </submittedName>
</protein>
<dbReference type="EMBL" id="WJNG01000007">
    <property type="protein sequence ID" value="MRH43164.1"/>
    <property type="molecule type" value="Genomic_DNA"/>
</dbReference>
<accession>A0A6A8DC97</accession>
<evidence type="ECO:0000256" key="1">
    <source>
        <dbReference type="SAM" id="Phobius"/>
    </source>
</evidence>
<gene>
    <name evidence="2" type="ORF">GH741_10780</name>
</gene>
<name>A0A6A8DC97_9BACI</name>
<evidence type="ECO:0000313" key="3">
    <source>
        <dbReference type="Proteomes" id="UP000799092"/>
    </source>
</evidence>
<dbReference type="Gene3D" id="1.10.287.4300">
    <property type="entry name" value="Stage III sporulation protein AH-like"/>
    <property type="match status" value="1"/>
</dbReference>
<keyword evidence="1" id="KW-1133">Transmembrane helix</keyword>
<comment type="caution">
    <text evidence="2">The sequence shown here is derived from an EMBL/GenBank/DDBJ whole genome shotgun (WGS) entry which is preliminary data.</text>
</comment>
<dbReference type="Proteomes" id="UP000799092">
    <property type="component" value="Unassembled WGS sequence"/>
</dbReference>
<keyword evidence="1" id="KW-0472">Membrane</keyword>
<evidence type="ECO:0000313" key="2">
    <source>
        <dbReference type="EMBL" id="MRH43164.1"/>
    </source>
</evidence>
<feature type="transmembrane region" description="Helical" evidence="1">
    <location>
        <begin position="7"/>
        <end position="25"/>
    </location>
</feature>
<organism evidence="2 3">
    <name type="scientific">Aquibacillus halophilus</name>
    <dbReference type="NCBI Taxonomy" id="930132"/>
    <lineage>
        <taxon>Bacteria</taxon>
        <taxon>Bacillati</taxon>
        <taxon>Bacillota</taxon>
        <taxon>Bacilli</taxon>
        <taxon>Bacillales</taxon>
        <taxon>Bacillaceae</taxon>
        <taxon>Aquibacillus</taxon>
    </lineage>
</organism>
<sequence>MLKKQTVWLLTMLSLMIVLSVYYMSSPNGGELAYINQDGGESDQAATTELAEAGEGTDEAIDTEESIDLDSEEGTITSSISTDELFTAIRMQIEDDRSRRIDQLDDIVASSTASTEDINAAYEEMKKLDSLSTKEMILEKTIRADKEYQDVLVRTEDNEVVVTVKANEMSDAEANDIMQMAKDEFGEVYVEVKFQPVS</sequence>
<dbReference type="RefSeq" id="WP_153736785.1">
    <property type="nucleotide sequence ID" value="NZ_WJNG01000007.1"/>
</dbReference>
<keyword evidence="3" id="KW-1185">Reference proteome</keyword>
<proteinExistence type="predicted"/>
<dbReference type="InterPro" id="IPR024232">
    <property type="entry name" value="SpoIIIAH"/>
</dbReference>
<dbReference type="InterPro" id="IPR038503">
    <property type="entry name" value="SpoIIIAH_sf"/>
</dbReference>